<feature type="signal peptide" evidence="6">
    <location>
        <begin position="1"/>
        <end position="21"/>
    </location>
</feature>
<dbReference type="Gene3D" id="3.40.50.200">
    <property type="entry name" value="Peptidase S8/S53 domain"/>
    <property type="match status" value="1"/>
</dbReference>
<dbReference type="PANTHER" id="PTHR43399">
    <property type="entry name" value="SUBTILISIN-RELATED"/>
    <property type="match status" value="1"/>
</dbReference>
<feature type="active site" description="Charge relay system" evidence="5">
    <location>
        <position position="553"/>
    </location>
</feature>
<dbReference type="PROSITE" id="PS51892">
    <property type="entry name" value="SUBTILASE"/>
    <property type="match status" value="1"/>
</dbReference>
<dbReference type="RefSeq" id="WP_187080813.1">
    <property type="nucleotide sequence ID" value="NZ_JACORU010000002.1"/>
</dbReference>
<dbReference type="PANTHER" id="PTHR43399:SF4">
    <property type="entry name" value="CELL WALL-ASSOCIATED PROTEASE"/>
    <property type="match status" value="1"/>
</dbReference>
<evidence type="ECO:0000256" key="1">
    <source>
        <dbReference type="ARBA" id="ARBA00011073"/>
    </source>
</evidence>
<evidence type="ECO:0000259" key="7">
    <source>
        <dbReference type="Pfam" id="PF00082"/>
    </source>
</evidence>
<keyword evidence="6" id="KW-0732">Signal</keyword>
<comment type="similarity">
    <text evidence="1 5">Belongs to the peptidase S8 family.</text>
</comment>
<evidence type="ECO:0000313" key="8">
    <source>
        <dbReference type="EMBL" id="MBC5764339.1"/>
    </source>
</evidence>
<evidence type="ECO:0000256" key="4">
    <source>
        <dbReference type="ARBA" id="ARBA00022825"/>
    </source>
</evidence>
<dbReference type="SUPFAM" id="SSF52743">
    <property type="entry name" value="Subtilisin-like"/>
    <property type="match status" value="1"/>
</dbReference>
<gene>
    <name evidence="8" type="ORF">H8R02_07760</name>
</gene>
<keyword evidence="4 5" id="KW-0720">Serine protease</keyword>
<name>A0A923M7W4_9BURK</name>
<evidence type="ECO:0000313" key="9">
    <source>
        <dbReference type="Proteomes" id="UP000596827"/>
    </source>
</evidence>
<dbReference type="InterPro" id="IPR051048">
    <property type="entry name" value="Peptidase_S8/S53_subtilisin"/>
</dbReference>
<feature type="active site" description="Charge relay system" evidence="5">
    <location>
        <position position="365"/>
    </location>
</feature>
<dbReference type="Proteomes" id="UP000596827">
    <property type="component" value="Unassembled WGS sequence"/>
</dbReference>
<dbReference type="InterPro" id="IPR015500">
    <property type="entry name" value="Peptidase_S8_subtilisin-rel"/>
</dbReference>
<dbReference type="InterPro" id="IPR036852">
    <property type="entry name" value="Peptidase_S8/S53_dom_sf"/>
</dbReference>
<keyword evidence="3 5" id="KW-0378">Hydrolase</keyword>
<dbReference type="EMBL" id="JACORU010000002">
    <property type="protein sequence ID" value="MBC5764339.1"/>
    <property type="molecule type" value="Genomic_DNA"/>
</dbReference>
<dbReference type="PRINTS" id="PR00723">
    <property type="entry name" value="SUBTILISIN"/>
</dbReference>
<evidence type="ECO:0000256" key="5">
    <source>
        <dbReference type="PROSITE-ProRule" id="PRU01240"/>
    </source>
</evidence>
<sequence>MKARVALVALCAALVAGSALAQQQPLKRVERADDLPRFTYTVQGELEAIVRDPQKFAAFAAPLKRDIEGVLATHDIAEKATQRSLLGLLGLLAMLENRYDDALKLSEQVRALQERPADKLLSGMTTRAIVAAQRKTGTTQGPAYAVEVARLVREELDKLPYATIRNEIQQAKAGVETASETGALGRVREVVQPVVTRSGSLSSDLAPALVGARYALVYALPLKAALTEAYAAYLAANRQDKPDIWAARDVALPPGRDFKPVTVVVWDSGVDTNIFADRLLRQGDKPALLAFDVRQRPSTEPLLVFPAALKERLPVLQARSKGFSDLVSNVDSKEAAEVKALLSNLAPDQYKQTVEEIRLNGNYQHGTHVAGIAMAGNPYARLAIARIEFQHTLRPDPCPSEELELQSERNLRAYGDFIRSTGARVVNMSWGGNPRAYEVALEQCGMGKDVAERRALARRWFEAKRKTLTEVMASLPDVLFVASAGNSANDPTFNDSYPSGIELPNLVVVGAVDKAGDEASFTSYGRTVVLHANGYQVESYVPGGSRLSISGTSMSAPQVTNLAAKILAVKPGLKPKDVVDVMRATAERSDDGRRTLVHPAKALAAVGYTGGR</sequence>
<keyword evidence="2 5" id="KW-0645">Protease</keyword>
<dbReference type="InterPro" id="IPR000209">
    <property type="entry name" value="Peptidase_S8/S53_dom"/>
</dbReference>
<dbReference type="Pfam" id="PF00082">
    <property type="entry name" value="Peptidase_S8"/>
    <property type="match status" value="1"/>
</dbReference>
<evidence type="ECO:0000256" key="6">
    <source>
        <dbReference type="SAM" id="SignalP"/>
    </source>
</evidence>
<comment type="caution">
    <text evidence="8">The sequence shown here is derived from an EMBL/GenBank/DDBJ whole genome shotgun (WGS) entry which is preliminary data.</text>
</comment>
<dbReference type="GO" id="GO:0006508">
    <property type="term" value="P:proteolysis"/>
    <property type="evidence" value="ECO:0007669"/>
    <property type="project" value="UniProtKB-KW"/>
</dbReference>
<accession>A0A923M7W4</accession>
<evidence type="ECO:0000256" key="3">
    <source>
        <dbReference type="ARBA" id="ARBA00022801"/>
    </source>
</evidence>
<keyword evidence="9" id="KW-1185">Reference proteome</keyword>
<protein>
    <submittedName>
        <fullName evidence="8">S8 family serine peptidase</fullName>
    </submittedName>
</protein>
<feature type="domain" description="Peptidase S8/S53" evidence="7">
    <location>
        <begin position="262"/>
        <end position="589"/>
    </location>
</feature>
<dbReference type="AlphaFoldDB" id="A0A923M7W4"/>
<organism evidence="8 9">
    <name type="scientific">Ramlibacter albus</name>
    <dbReference type="NCBI Taxonomy" id="2079448"/>
    <lineage>
        <taxon>Bacteria</taxon>
        <taxon>Pseudomonadati</taxon>
        <taxon>Pseudomonadota</taxon>
        <taxon>Betaproteobacteria</taxon>
        <taxon>Burkholderiales</taxon>
        <taxon>Comamonadaceae</taxon>
        <taxon>Ramlibacter</taxon>
    </lineage>
</organism>
<feature type="chain" id="PRO_5036795266" evidence="6">
    <location>
        <begin position="22"/>
        <end position="612"/>
    </location>
</feature>
<feature type="active site" description="Charge relay system" evidence="5">
    <location>
        <position position="267"/>
    </location>
</feature>
<dbReference type="GO" id="GO:0004252">
    <property type="term" value="F:serine-type endopeptidase activity"/>
    <property type="evidence" value="ECO:0007669"/>
    <property type="project" value="UniProtKB-UniRule"/>
</dbReference>
<reference evidence="8" key="1">
    <citation type="submission" date="2020-08" db="EMBL/GenBank/DDBJ databases">
        <title>Ramlibacter sp. GTP1 16S ribosomal RNA gene genome sequencing and assembly.</title>
        <authorList>
            <person name="Kang M."/>
        </authorList>
    </citation>
    <scope>NUCLEOTIDE SEQUENCE</scope>
    <source>
        <strain evidence="8">GTP1</strain>
    </source>
</reference>
<proteinExistence type="inferred from homology"/>
<evidence type="ECO:0000256" key="2">
    <source>
        <dbReference type="ARBA" id="ARBA00022670"/>
    </source>
</evidence>